<dbReference type="SUPFAM" id="SSF55729">
    <property type="entry name" value="Acyl-CoA N-acyltransferases (Nat)"/>
    <property type="match status" value="1"/>
</dbReference>
<comment type="caution">
    <text evidence="2">The sequence shown here is derived from an EMBL/GenBank/DDBJ whole genome shotgun (WGS) entry which is preliminary data.</text>
</comment>
<sequence length="238" mass="24571">MHGSDVNGGSTVPPSPHPLAAILRDAADGRFPAADGTVDVLPPDADGTRAIVAFTGHAVVLTDASAEDVAERAPDGGFGSSLAPDVQAWVAGSSHVPGTLDAVLVARGLGGGDAQPTRQHDGHPRVARARQHRRDVSVFADRHGVVVLGTGLVGRRELSVELFDPDSAPSGAGRRLLALGLEQVPAGEPVWAQVSPGNARSLRAFLAAGFVPVGSEVLIWPRIRLAPGVQRVSRFNVC</sequence>
<organism evidence="2 3">
    <name type="scientific">Antiquaquibacter soli</name>
    <dbReference type="NCBI Taxonomy" id="3064523"/>
    <lineage>
        <taxon>Bacteria</taxon>
        <taxon>Bacillati</taxon>
        <taxon>Actinomycetota</taxon>
        <taxon>Actinomycetes</taxon>
        <taxon>Micrococcales</taxon>
        <taxon>Microbacteriaceae</taxon>
        <taxon>Antiquaquibacter</taxon>
    </lineage>
</organism>
<proteinExistence type="predicted"/>
<accession>A0ABT9BSD4</accession>
<feature type="region of interest" description="Disordered" evidence="1">
    <location>
        <begin position="112"/>
        <end position="132"/>
    </location>
</feature>
<gene>
    <name evidence="2" type="ORF">Q5716_15000</name>
</gene>
<dbReference type="Proteomes" id="UP001241072">
    <property type="component" value="Unassembled WGS sequence"/>
</dbReference>
<dbReference type="EMBL" id="JAUQUB010000006">
    <property type="protein sequence ID" value="MDO7883539.1"/>
    <property type="molecule type" value="Genomic_DNA"/>
</dbReference>
<dbReference type="RefSeq" id="WP_305003964.1">
    <property type="nucleotide sequence ID" value="NZ_JAUQUB010000006.1"/>
</dbReference>
<evidence type="ECO:0000313" key="3">
    <source>
        <dbReference type="Proteomes" id="UP001241072"/>
    </source>
</evidence>
<dbReference type="Gene3D" id="3.40.630.30">
    <property type="match status" value="1"/>
</dbReference>
<keyword evidence="3" id="KW-1185">Reference proteome</keyword>
<evidence type="ECO:0000256" key="1">
    <source>
        <dbReference type="SAM" id="MobiDB-lite"/>
    </source>
</evidence>
<dbReference type="InterPro" id="IPR016181">
    <property type="entry name" value="Acyl_CoA_acyltransferase"/>
</dbReference>
<reference evidence="2 3" key="1">
    <citation type="submission" date="2023-07" db="EMBL/GenBank/DDBJ databases">
        <title>Protaetiibacter sp. nov WY-16 isolated from soil.</title>
        <authorList>
            <person name="Liu B."/>
            <person name="Wan Y."/>
        </authorList>
    </citation>
    <scope>NUCLEOTIDE SEQUENCE [LARGE SCALE GENOMIC DNA]</scope>
    <source>
        <strain evidence="2 3">WY-16</strain>
    </source>
</reference>
<name>A0ABT9BSD4_9MICO</name>
<evidence type="ECO:0000313" key="2">
    <source>
        <dbReference type="EMBL" id="MDO7883539.1"/>
    </source>
</evidence>
<protein>
    <submittedName>
        <fullName evidence="2">N-acetyltransferase</fullName>
    </submittedName>
</protein>